<dbReference type="Proteomes" id="UP000179769">
    <property type="component" value="Unassembled WGS sequence"/>
</dbReference>
<dbReference type="PANTHER" id="PTHR43433">
    <property type="entry name" value="HYDROLASE, ALPHA/BETA FOLD FAMILY PROTEIN"/>
    <property type="match status" value="1"/>
</dbReference>
<dbReference type="PANTHER" id="PTHR43433:SF5">
    <property type="entry name" value="AB HYDROLASE-1 DOMAIN-CONTAINING PROTEIN"/>
    <property type="match status" value="1"/>
</dbReference>
<name>A0A1S1RBT9_9ACTN</name>
<evidence type="ECO:0000313" key="2">
    <source>
        <dbReference type="EMBL" id="OHV43507.1"/>
    </source>
</evidence>
<dbReference type="RefSeq" id="WP_071059968.1">
    <property type="nucleotide sequence ID" value="NZ_MAXA01000032.1"/>
</dbReference>
<dbReference type="InterPro" id="IPR050471">
    <property type="entry name" value="AB_hydrolase"/>
</dbReference>
<dbReference type="PRINTS" id="PR00111">
    <property type="entry name" value="ABHYDROLASE"/>
</dbReference>
<dbReference type="Pfam" id="PF00561">
    <property type="entry name" value="Abhydrolase_1"/>
    <property type="match status" value="1"/>
</dbReference>
<gene>
    <name evidence="2" type="ORF">BBK14_31365</name>
</gene>
<dbReference type="OrthoDB" id="495620at2"/>
<dbReference type="InterPro" id="IPR029058">
    <property type="entry name" value="AB_hydrolase_fold"/>
</dbReference>
<keyword evidence="2" id="KW-0378">Hydrolase</keyword>
<reference evidence="3" key="1">
    <citation type="submission" date="2016-07" db="EMBL/GenBank/DDBJ databases">
        <title>Frankia sp. NRRL B-16219 Genome sequencing.</title>
        <authorList>
            <person name="Ghodhbane-Gtari F."/>
            <person name="Swanson E."/>
            <person name="Gueddou A."/>
            <person name="Louati M."/>
            <person name="Nouioui I."/>
            <person name="Hezbri K."/>
            <person name="Abebe-Akele F."/>
            <person name="Simpson S."/>
            <person name="Morris K."/>
            <person name="Thomas K."/>
            <person name="Gtari M."/>
            <person name="Tisa L.S."/>
        </authorList>
    </citation>
    <scope>NUCLEOTIDE SEQUENCE [LARGE SCALE GENOMIC DNA]</scope>
    <source>
        <strain evidence="3">NRRL B-16219</strain>
    </source>
</reference>
<dbReference type="SUPFAM" id="SSF53474">
    <property type="entry name" value="alpha/beta-Hydrolases"/>
    <property type="match status" value="1"/>
</dbReference>
<sequence>MPTVTANGIEIYYERRGTGPALLYLNGSGTTLATTGRLLAPFAAHFDLLAHDQRGLGMTAVPPGPYSMADYAADAASLLDQVGWERCRVVGISFGGMVAQELAVTWPERIERLALLCTSAGGAGGSSYPLDERGRLAPAERAALAPRLLDSRFTPEWLASHPADRMTADGMAGRASIPRTDEQQRGETAQLEARRHHDVYDRLGAITCPTLVACGRYDGIAPAANSEAIASRIPTATLRTYEGGHTFFAQDVRAFPDVISFLAGPNP</sequence>
<feature type="domain" description="AB hydrolase-1" evidence="1">
    <location>
        <begin position="21"/>
        <end position="249"/>
    </location>
</feature>
<comment type="caution">
    <text evidence="2">The sequence shown here is derived from an EMBL/GenBank/DDBJ whole genome shotgun (WGS) entry which is preliminary data.</text>
</comment>
<keyword evidence="3" id="KW-1185">Reference proteome</keyword>
<dbReference type="Gene3D" id="3.40.50.1820">
    <property type="entry name" value="alpha/beta hydrolase"/>
    <property type="match status" value="1"/>
</dbReference>
<dbReference type="EMBL" id="MAXA01000032">
    <property type="protein sequence ID" value="OHV43507.1"/>
    <property type="molecule type" value="Genomic_DNA"/>
</dbReference>
<dbReference type="InterPro" id="IPR000073">
    <property type="entry name" value="AB_hydrolase_1"/>
</dbReference>
<dbReference type="GO" id="GO:0016787">
    <property type="term" value="F:hydrolase activity"/>
    <property type="evidence" value="ECO:0007669"/>
    <property type="project" value="UniProtKB-KW"/>
</dbReference>
<protein>
    <submittedName>
        <fullName evidence="2">Alpha/beta hydrolase</fullName>
    </submittedName>
</protein>
<accession>A0A1S1RBT9</accession>
<organism evidence="2 3">
    <name type="scientific">Parafrankia soli</name>
    <dbReference type="NCBI Taxonomy" id="2599596"/>
    <lineage>
        <taxon>Bacteria</taxon>
        <taxon>Bacillati</taxon>
        <taxon>Actinomycetota</taxon>
        <taxon>Actinomycetes</taxon>
        <taxon>Frankiales</taxon>
        <taxon>Frankiaceae</taxon>
        <taxon>Parafrankia</taxon>
    </lineage>
</organism>
<evidence type="ECO:0000259" key="1">
    <source>
        <dbReference type="Pfam" id="PF00561"/>
    </source>
</evidence>
<evidence type="ECO:0000313" key="3">
    <source>
        <dbReference type="Proteomes" id="UP000179769"/>
    </source>
</evidence>
<proteinExistence type="predicted"/>
<dbReference type="AlphaFoldDB" id="A0A1S1RBT9"/>